<accession>A0ABS7CJF1</accession>
<gene>
    <name evidence="1" type="ORF">K0U00_43755</name>
</gene>
<evidence type="ECO:0000313" key="2">
    <source>
        <dbReference type="Proteomes" id="UP001519887"/>
    </source>
</evidence>
<reference evidence="1 2" key="1">
    <citation type="submission" date="2021-07" db="EMBL/GenBank/DDBJ databases">
        <title>Paenibacillus radiodurans sp. nov., isolated from the southeastern edge of Tengger Desert.</title>
        <authorList>
            <person name="Zhang G."/>
        </authorList>
    </citation>
    <scope>NUCLEOTIDE SEQUENCE [LARGE SCALE GENOMIC DNA]</scope>
    <source>
        <strain evidence="1 2">CCM 7311</strain>
    </source>
</reference>
<evidence type="ECO:0000313" key="1">
    <source>
        <dbReference type="EMBL" id="MBW7460994.1"/>
    </source>
</evidence>
<proteinExistence type="predicted"/>
<dbReference type="Proteomes" id="UP001519887">
    <property type="component" value="Unassembled WGS sequence"/>
</dbReference>
<comment type="caution">
    <text evidence="1">The sequence shown here is derived from an EMBL/GenBank/DDBJ whole genome shotgun (WGS) entry which is preliminary data.</text>
</comment>
<sequence>MTAAFNGIGMGLGNLSRLSNAVTRSVSPENFTGGKGKGAMATEGTGAACARDLGQGWKISPSVMVPANSSFTMADIQGPGVIQNFWLTC</sequence>
<protein>
    <submittedName>
        <fullName evidence="1">Uncharacterized protein</fullName>
    </submittedName>
</protein>
<organism evidence="1 2">
    <name type="scientific">Paenibacillus sepulcri</name>
    <dbReference type="NCBI Taxonomy" id="359917"/>
    <lineage>
        <taxon>Bacteria</taxon>
        <taxon>Bacillati</taxon>
        <taxon>Bacillota</taxon>
        <taxon>Bacilli</taxon>
        <taxon>Bacillales</taxon>
        <taxon>Paenibacillaceae</taxon>
        <taxon>Paenibacillus</taxon>
    </lineage>
</organism>
<keyword evidence="2" id="KW-1185">Reference proteome</keyword>
<name>A0ABS7CJF1_9BACL</name>
<feature type="non-terminal residue" evidence="1">
    <location>
        <position position="89"/>
    </location>
</feature>
<dbReference type="EMBL" id="JAHZIK010002607">
    <property type="protein sequence ID" value="MBW7460994.1"/>
    <property type="molecule type" value="Genomic_DNA"/>
</dbReference>